<dbReference type="PANTHER" id="PTHR45632:SF3">
    <property type="entry name" value="KELCH-LIKE PROTEIN 32"/>
    <property type="match status" value="1"/>
</dbReference>
<evidence type="ECO:0000259" key="4">
    <source>
        <dbReference type="Pfam" id="PF24981"/>
    </source>
</evidence>
<evidence type="ECO:0000256" key="2">
    <source>
        <dbReference type="ARBA" id="ARBA00022737"/>
    </source>
</evidence>
<feature type="compositionally biased region" description="Basic and acidic residues" evidence="3">
    <location>
        <begin position="8"/>
        <end position="25"/>
    </location>
</feature>
<dbReference type="Pfam" id="PF24681">
    <property type="entry name" value="Kelch_KLHDC2_KLHL20_DRC7"/>
    <property type="match status" value="1"/>
</dbReference>
<organism evidence="5 6">
    <name type="scientific">Trichonephila clavata</name>
    <name type="common">Joro spider</name>
    <name type="synonym">Nephila clavata</name>
    <dbReference type="NCBI Taxonomy" id="2740835"/>
    <lineage>
        <taxon>Eukaryota</taxon>
        <taxon>Metazoa</taxon>
        <taxon>Ecdysozoa</taxon>
        <taxon>Arthropoda</taxon>
        <taxon>Chelicerata</taxon>
        <taxon>Arachnida</taxon>
        <taxon>Araneae</taxon>
        <taxon>Araneomorphae</taxon>
        <taxon>Entelegynae</taxon>
        <taxon>Araneoidea</taxon>
        <taxon>Nephilidae</taxon>
        <taxon>Trichonephila</taxon>
    </lineage>
</organism>
<dbReference type="Proteomes" id="UP000887116">
    <property type="component" value="Unassembled WGS sequence"/>
</dbReference>
<dbReference type="PROSITE" id="PS50096">
    <property type="entry name" value="IQ"/>
    <property type="match status" value="2"/>
</dbReference>
<dbReference type="CDD" id="cd23767">
    <property type="entry name" value="IQCD"/>
    <property type="match status" value="2"/>
</dbReference>
<feature type="compositionally biased region" description="Polar residues" evidence="3">
    <location>
        <begin position="51"/>
        <end position="69"/>
    </location>
</feature>
<dbReference type="SMART" id="SM00015">
    <property type="entry name" value="IQ"/>
    <property type="match status" value="2"/>
</dbReference>
<protein>
    <submittedName>
        <fullName evidence="5">Alpha-scruin</fullName>
    </submittedName>
</protein>
<dbReference type="AlphaFoldDB" id="A0A8X6HMN8"/>
<dbReference type="SUPFAM" id="SSF117281">
    <property type="entry name" value="Kelch motif"/>
    <property type="match status" value="2"/>
</dbReference>
<dbReference type="EMBL" id="BMAO01038737">
    <property type="protein sequence ID" value="GFR26747.1"/>
    <property type="molecule type" value="Genomic_DNA"/>
</dbReference>
<dbReference type="InterPro" id="IPR006652">
    <property type="entry name" value="Kelch_1"/>
</dbReference>
<keyword evidence="6" id="KW-1185">Reference proteome</keyword>
<gene>
    <name evidence="5" type="ORF">TNCT_535961</name>
</gene>
<dbReference type="SMART" id="SM00612">
    <property type="entry name" value="Kelch"/>
    <property type="match status" value="8"/>
</dbReference>
<dbReference type="InterPro" id="IPR000048">
    <property type="entry name" value="IQ_motif_EF-hand-BS"/>
</dbReference>
<feature type="domain" description="Attractin/MKLN-like beta-propeller" evidence="4">
    <location>
        <begin position="685"/>
        <end position="940"/>
    </location>
</feature>
<dbReference type="OrthoDB" id="6428058at2759"/>
<dbReference type="Gene3D" id="2.120.10.80">
    <property type="entry name" value="Kelch-type beta propeller"/>
    <property type="match status" value="4"/>
</dbReference>
<evidence type="ECO:0000313" key="6">
    <source>
        <dbReference type="Proteomes" id="UP000887116"/>
    </source>
</evidence>
<sequence>MQRNRHNRGNDRNRIKSWRGDERYNRAPPSRGRGLNDDEEEEFETYAYEYKSQSVLRSPNSGDTRSQYPSRRHSPERVNYQRRERDRYGSQHSDPRDRYRDRALLNLAATKIQAAFRGYRTRKEFWRQRERYRGLQSRAHATHYGQDEYSLPSMTSIVDNASVSPLAANADPNLGLTSSLAPIDSSQRSHILRDLKTKLTFSDELPTASQLQSEHSPTVIVLGGINPIKAGDYFQGGYSPLHVHHGQMIATQSTFQLTIRSKRWRKRADMHQARACHATCVIEENVMVFGGRDSSGKLLSTVEAYYPKRDQWTLVKPMPEPIMGMACAVLDGSVWVIGGIVYEGSSARYTVSNRVYIFDIQQQNWYHKLSLPEPRAFCSAVSLKREIWLWCGVKDALSDDGYLMSTNTVFVYNPEVSKWEQHAAIGTAKHATAIAKFGRRVFLLGGMSNASGAKEVLMENDYYNRESDRYAEGAPLPRPITGATATALPIDYIATSDPKWNADNLNETVLNEAATKIQSVFRGYRTRSLLSNNKFPIQGNIDELHRRTYFAPLSETYHDKWKLFQRVQIEDWPPIPDPKNLPSELDVRFGTLPKGYTVTATAASGRTKVRRYVPLPEHVDPNLGMCGHICNIYKKTKKLLGLRKVEHLPTFARDMLTVTNLQDDSLPVILVMGGLQPKEPVNLSYGKLIMRYSPLKDRWEYFGVLPEPRNYHAAVYYREFIYVTGGCDPDKRNCGEMVATNTTYCLNIHSSEWIQRAEMLCTRSHHCLVAFQGKLYAIGGRDHNGRLVASIEVYDIENDKWTLRRAMSQPRMGMACAVYQDHIWCIGGIGLSDDSEMITYPVLSSVISYEPSRDAWISRPPLRCPRAYAGCAVINNSLWLFGGASKDRSHNALISMASVDKYYSEEAQWMRRTLMNIPRHAAAVVPVESCVYIFGGVSSQEWSAVSKNEMIVLNDVSLHGCSSLPLPLTGIAAVCVPPISPSLRAESVAMLLHAQLTFH</sequence>
<dbReference type="Pfam" id="PF00612">
    <property type="entry name" value="IQ"/>
    <property type="match status" value="2"/>
</dbReference>
<evidence type="ECO:0000256" key="3">
    <source>
        <dbReference type="SAM" id="MobiDB-lite"/>
    </source>
</evidence>
<accession>A0A8X6HMN8</accession>
<dbReference type="PANTHER" id="PTHR45632">
    <property type="entry name" value="LD33804P"/>
    <property type="match status" value="1"/>
</dbReference>
<comment type="caution">
    <text evidence="5">The sequence shown here is derived from an EMBL/GenBank/DDBJ whole genome shotgun (WGS) entry which is preliminary data.</text>
</comment>
<evidence type="ECO:0000313" key="5">
    <source>
        <dbReference type="EMBL" id="GFR26747.1"/>
    </source>
</evidence>
<dbReference type="Pfam" id="PF24981">
    <property type="entry name" value="Beta-prop_ATRN-LZTR1"/>
    <property type="match status" value="1"/>
</dbReference>
<dbReference type="InterPro" id="IPR015915">
    <property type="entry name" value="Kelch-typ_b-propeller"/>
</dbReference>
<reference evidence="5" key="1">
    <citation type="submission" date="2020-07" db="EMBL/GenBank/DDBJ databases">
        <title>Multicomponent nature underlies the extraordinary mechanical properties of spider dragline silk.</title>
        <authorList>
            <person name="Kono N."/>
            <person name="Nakamura H."/>
            <person name="Mori M."/>
            <person name="Yoshida Y."/>
            <person name="Ohtoshi R."/>
            <person name="Malay A.D."/>
            <person name="Moran D.A.P."/>
            <person name="Tomita M."/>
            <person name="Numata K."/>
            <person name="Arakawa K."/>
        </authorList>
    </citation>
    <scope>NUCLEOTIDE SEQUENCE</scope>
</reference>
<dbReference type="Gene3D" id="1.20.5.190">
    <property type="match status" value="1"/>
</dbReference>
<name>A0A8X6HMN8_TRICU</name>
<feature type="region of interest" description="Disordered" evidence="3">
    <location>
        <begin position="1"/>
        <end position="98"/>
    </location>
</feature>
<feature type="compositionally biased region" description="Basic and acidic residues" evidence="3">
    <location>
        <begin position="73"/>
        <end position="98"/>
    </location>
</feature>
<keyword evidence="1" id="KW-0880">Kelch repeat</keyword>
<proteinExistence type="predicted"/>
<evidence type="ECO:0000256" key="1">
    <source>
        <dbReference type="ARBA" id="ARBA00022441"/>
    </source>
</evidence>
<dbReference type="InterPro" id="IPR056737">
    <property type="entry name" value="Beta-prop_ATRN-MKLN-like"/>
</dbReference>
<keyword evidence="2" id="KW-0677">Repeat</keyword>